<dbReference type="InterPro" id="IPR019554">
    <property type="entry name" value="Soluble_ligand-bd"/>
</dbReference>
<evidence type="ECO:0000313" key="2">
    <source>
        <dbReference type="EMBL" id="OGC49506.1"/>
    </source>
</evidence>
<dbReference type="Proteomes" id="UP000177371">
    <property type="component" value="Unassembled WGS sequence"/>
</dbReference>
<organism evidence="2 3">
    <name type="scientific">candidate division WWE3 bacterium RBG_16_37_10</name>
    <dbReference type="NCBI Taxonomy" id="1802610"/>
    <lineage>
        <taxon>Bacteria</taxon>
        <taxon>Katanobacteria</taxon>
    </lineage>
</organism>
<dbReference type="Pfam" id="PF10531">
    <property type="entry name" value="SLBB"/>
    <property type="match status" value="1"/>
</dbReference>
<sequence length="238" mass="26447">MFKLVNDRRSRGDCSKKLYIGFGADRAFEPVGWCFFANQKNKNICEEVSYSSKTASDNTDVASESIPAVDVTVDLSGAVKNPGVYKLSPDARVIDLIKLGDGFTNDASAKWVSKNLNLSTKLIDSQKIYVPFEWEIEFKSDNSIGLLKDDIMDYEEAMDIINRETTPSYSEDTSVQYNSLLINVNSATEAELDTLVGVGKAYAQKIITKRPYANFEELKSKSGIPVSVLEKIKSSITY</sequence>
<name>A0A1F4UX84_UNCKA</name>
<dbReference type="AlphaFoldDB" id="A0A1F4UX84"/>
<accession>A0A1F4UX84</accession>
<protein>
    <recommendedName>
        <fullName evidence="1">Soluble ligand binding domain-containing protein</fullName>
    </recommendedName>
</protein>
<dbReference type="Gene3D" id="1.10.150.320">
    <property type="entry name" value="Photosystem II 12 kDa extrinsic protein"/>
    <property type="match status" value="1"/>
</dbReference>
<dbReference type="PANTHER" id="PTHR21180:SF32">
    <property type="entry name" value="ENDONUCLEASE_EXONUCLEASE_PHOSPHATASE FAMILY DOMAIN-CONTAINING PROTEIN 1"/>
    <property type="match status" value="1"/>
</dbReference>
<dbReference type="InterPro" id="IPR051675">
    <property type="entry name" value="Endo/Exo/Phosphatase_dom_1"/>
</dbReference>
<dbReference type="GO" id="GO:0015627">
    <property type="term" value="C:type II protein secretion system complex"/>
    <property type="evidence" value="ECO:0007669"/>
    <property type="project" value="TreeGrafter"/>
</dbReference>
<comment type="caution">
    <text evidence="2">The sequence shown here is derived from an EMBL/GenBank/DDBJ whole genome shotgun (WGS) entry which is preliminary data.</text>
</comment>
<dbReference type="GO" id="GO:0015628">
    <property type="term" value="P:protein secretion by the type II secretion system"/>
    <property type="evidence" value="ECO:0007669"/>
    <property type="project" value="TreeGrafter"/>
</dbReference>
<dbReference type="PANTHER" id="PTHR21180">
    <property type="entry name" value="ENDONUCLEASE/EXONUCLEASE/PHOSPHATASE FAMILY DOMAIN-CONTAINING PROTEIN 1"/>
    <property type="match status" value="1"/>
</dbReference>
<evidence type="ECO:0000259" key="1">
    <source>
        <dbReference type="Pfam" id="PF10531"/>
    </source>
</evidence>
<dbReference type="STRING" id="1802610.A2W32_00730"/>
<gene>
    <name evidence="2" type="ORF">A2W32_00730</name>
</gene>
<proteinExistence type="predicted"/>
<feature type="domain" description="Soluble ligand binding" evidence="1">
    <location>
        <begin position="73"/>
        <end position="108"/>
    </location>
</feature>
<reference evidence="2 3" key="1">
    <citation type="journal article" date="2016" name="Nat. Commun.">
        <title>Thousands of microbial genomes shed light on interconnected biogeochemical processes in an aquifer system.</title>
        <authorList>
            <person name="Anantharaman K."/>
            <person name="Brown C.T."/>
            <person name="Hug L.A."/>
            <person name="Sharon I."/>
            <person name="Castelle C.J."/>
            <person name="Probst A.J."/>
            <person name="Thomas B.C."/>
            <person name="Singh A."/>
            <person name="Wilkins M.J."/>
            <person name="Karaoz U."/>
            <person name="Brodie E.L."/>
            <person name="Williams K.H."/>
            <person name="Hubbard S.S."/>
            <person name="Banfield J.F."/>
        </authorList>
    </citation>
    <scope>NUCLEOTIDE SEQUENCE [LARGE SCALE GENOMIC DNA]</scope>
</reference>
<dbReference type="EMBL" id="MEUT01000050">
    <property type="protein sequence ID" value="OGC49506.1"/>
    <property type="molecule type" value="Genomic_DNA"/>
</dbReference>
<dbReference type="InterPro" id="IPR010994">
    <property type="entry name" value="RuvA_2-like"/>
</dbReference>
<dbReference type="SUPFAM" id="SSF47781">
    <property type="entry name" value="RuvA domain 2-like"/>
    <property type="match status" value="1"/>
</dbReference>
<evidence type="ECO:0000313" key="3">
    <source>
        <dbReference type="Proteomes" id="UP000177371"/>
    </source>
</evidence>
<dbReference type="Gene3D" id="3.10.560.10">
    <property type="entry name" value="Outer membrane lipoprotein wza domain like"/>
    <property type="match status" value="1"/>
</dbReference>
<dbReference type="Pfam" id="PF12836">
    <property type="entry name" value="HHH_3"/>
    <property type="match status" value="1"/>
</dbReference>